<evidence type="ECO:0000256" key="9">
    <source>
        <dbReference type="ARBA" id="ARBA00022636"/>
    </source>
</evidence>
<keyword evidence="8 15" id="KW-0997">Cell inner membrane</keyword>
<comment type="similarity">
    <text evidence="4 15">Belongs to the AcsB/BcsB family.</text>
</comment>
<keyword evidence="9 15" id="KW-0973">c-di-GMP</keyword>
<proteinExistence type="inferred from homology"/>
<evidence type="ECO:0000256" key="1">
    <source>
        <dbReference type="ARBA" id="ARBA00002057"/>
    </source>
</evidence>
<accession>A0A2Z4ZRX3</accession>
<dbReference type="GO" id="GO:0005886">
    <property type="term" value="C:plasma membrane"/>
    <property type="evidence" value="ECO:0007669"/>
    <property type="project" value="UniProtKB-SubCell"/>
</dbReference>
<organism evidence="16 17">
    <name type="scientific">Pseudomonas thivervalensis</name>
    <dbReference type="NCBI Taxonomy" id="86265"/>
    <lineage>
        <taxon>Bacteria</taxon>
        <taxon>Pseudomonadati</taxon>
        <taxon>Pseudomonadota</taxon>
        <taxon>Gammaproteobacteria</taxon>
        <taxon>Pseudomonadales</taxon>
        <taxon>Pseudomonadaceae</taxon>
        <taxon>Pseudomonas</taxon>
    </lineage>
</organism>
<evidence type="ECO:0000256" key="5">
    <source>
        <dbReference type="ARBA" id="ARBA00011437"/>
    </source>
</evidence>
<evidence type="ECO:0000256" key="15">
    <source>
        <dbReference type="RuleBase" id="RU365021"/>
    </source>
</evidence>
<keyword evidence="15" id="KW-0732">Signal</keyword>
<name>A0A2Z4ZRX3_9PSED</name>
<evidence type="ECO:0000256" key="2">
    <source>
        <dbReference type="ARBA" id="ARBA00004377"/>
    </source>
</evidence>
<evidence type="ECO:0000256" key="13">
    <source>
        <dbReference type="ARBA" id="ARBA00023136"/>
    </source>
</evidence>
<evidence type="ECO:0000256" key="8">
    <source>
        <dbReference type="ARBA" id="ARBA00022519"/>
    </source>
</evidence>
<dbReference type="GO" id="GO:0006011">
    <property type="term" value="P:UDP-alpha-D-glucose metabolic process"/>
    <property type="evidence" value="ECO:0007669"/>
    <property type="project" value="InterPro"/>
</dbReference>
<dbReference type="PANTHER" id="PTHR39083:SF1">
    <property type="entry name" value="CYCLIC DI-GMP-BINDING PROTEIN"/>
    <property type="match status" value="1"/>
</dbReference>
<evidence type="ECO:0000256" key="12">
    <source>
        <dbReference type="ARBA" id="ARBA00022989"/>
    </source>
</evidence>
<feature type="signal peptide" evidence="15">
    <location>
        <begin position="1"/>
        <end position="23"/>
    </location>
</feature>
<gene>
    <name evidence="16" type="ORF">CEQ51_08405</name>
</gene>
<dbReference type="RefSeq" id="WP_208666888.1">
    <property type="nucleotide sequence ID" value="NZ_CP022201.1"/>
</dbReference>
<keyword evidence="11 15" id="KW-0135">Cellulose biosynthesis</keyword>
<evidence type="ECO:0000313" key="17">
    <source>
        <dbReference type="Proteomes" id="UP000251666"/>
    </source>
</evidence>
<dbReference type="PRINTS" id="PR01440">
    <property type="entry name" value="CELLSNTHASEB"/>
</dbReference>
<evidence type="ECO:0000256" key="7">
    <source>
        <dbReference type="ARBA" id="ARBA00022475"/>
    </source>
</evidence>
<feature type="chain" id="PRO_5044355146" description="Cyclic di-GMP-binding protein" evidence="15">
    <location>
        <begin position="24"/>
        <end position="758"/>
    </location>
</feature>
<dbReference type="EMBL" id="CP022202">
    <property type="protein sequence ID" value="AXA60091.1"/>
    <property type="molecule type" value="Genomic_DNA"/>
</dbReference>
<sequence>MSRYFIKSLVAGLALLTLGGAQAQGLATPPLDSVPSWSNTYNFAQLGHAADNLLLGIHDSEQIEFSLRRDRIASDARLRLEFTPSPALLPVLSHLRVYLNDVLVSVLPIEKEQLGRKTFRDVALDPLLITDFNRVRLEFVGHYTDVCEDPANNALWVNIGRRSEIELHEQALSLKNDLAYFPLPFFDSRGQDKPSLSMVFAASPTLGEQRAAGVLASYFGSKAGWRGMRFPVLFDRLPEAGIGATPAIVFATNDRRPPFLADLEQFPKVAAPVLQMIDNPQAPHSKVLLVLGRDDEDLLVAARALALGGDLLRGSRVTVDKVQQLQPRQPYDAPNWIRTDRAVRFAELIGYPGQLQASGLRPAPISVDLNLPPDLFVWRSQGVPLQINYRYTPSVVTDESRLNINLNDQFISSLPLPSGDSSKLQKLRLAVLSTDPANPDEKVWVPALKIGERNTLRFDFNFASTLGSAQRDHCQTTLPASNQAVIDEASTIDLSGYHHFIAMPDLKAFARSGFPFTRMADLSQTLVMVPVQGSAVQISTLLETLAAISARSGVPALGLQLSADWSMATRTDADLLVLGGVGAGVGEIADTNLMLDQLHDWLLEPSSQALNGSSARAGELNDIRRQPAHRVEVSASAQAPIAAFVGLKSPFHEQRSIVALLANTDADYQLLRDTLADGGKMDAVAGSVALLRSSGVESSQVGEQYFVGHLPWWLLLWFQLSEHPVLLAMTVVLIVLLIAFALWRSLSWVARRRLTGQQ</sequence>
<evidence type="ECO:0000256" key="3">
    <source>
        <dbReference type="ARBA" id="ARBA00005186"/>
    </source>
</evidence>
<dbReference type="Proteomes" id="UP000251666">
    <property type="component" value="Chromosome"/>
</dbReference>
<comment type="subcellular location">
    <subcellularLocation>
        <location evidence="2">Cell inner membrane</location>
        <topology evidence="2">Single-pass membrane protein</topology>
    </subcellularLocation>
</comment>
<dbReference type="NCBIfam" id="NF008325">
    <property type="entry name" value="PRK11114.1-3"/>
    <property type="match status" value="1"/>
</dbReference>
<feature type="transmembrane region" description="Helical" evidence="15">
    <location>
        <begin position="725"/>
        <end position="743"/>
    </location>
</feature>
<dbReference type="InterPro" id="IPR003920">
    <property type="entry name" value="Cell_synth_B"/>
</dbReference>
<dbReference type="NCBIfam" id="NF008323">
    <property type="entry name" value="PRK11114.1-1"/>
    <property type="match status" value="1"/>
</dbReference>
<keyword evidence="13 15" id="KW-0472">Membrane</keyword>
<evidence type="ECO:0000256" key="10">
    <source>
        <dbReference type="ARBA" id="ARBA00022692"/>
    </source>
</evidence>
<dbReference type="InterPro" id="IPR018513">
    <property type="entry name" value="Cell_synthase_bac"/>
</dbReference>
<evidence type="ECO:0000256" key="11">
    <source>
        <dbReference type="ARBA" id="ARBA00022916"/>
    </source>
</evidence>
<dbReference type="Pfam" id="PF03170">
    <property type="entry name" value="BcsB"/>
    <property type="match status" value="1"/>
</dbReference>
<protein>
    <recommendedName>
        <fullName evidence="6 15">Cyclic di-GMP-binding protein</fullName>
    </recommendedName>
    <alternativeName>
        <fullName evidence="14 15">Cellulose synthase regulatory subunit</fullName>
    </alternativeName>
</protein>
<dbReference type="PANTHER" id="PTHR39083">
    <property type="entry name" value="CYCLIC DI-GMP-BINDING PROTEIN"/>
    <property type="match status" value="1"/>
</dbReference>
<dbReference type="GO" id="GO:0030244">
    <property type="term" value="P:cellulose biosynthetic process"/>
    <property type="evidence" value="ECO:0007669"/>
    <property type="project" value="UniProtKB-KW"/>
</dbReference>
<evidence type="ECO:0000313" key="16">
    <source>
        <dbReference type="EMBL" id="AXA60091.1"/>
    </source>
</evidence>
<keyword evidence="17" id="KW-1185">Reference proteome</keyword>
<keyword evidence="12 15" id="KW-1133">Transmembrane helix</keyword>
<evidence type="ECO:0000256" key="6">
    <source>
        <dbReference type="ARBA" id="ARBA00021844"/>
    </source>
</evidence>
<comment type="subunit">
    <text evidence="5 15">Tightly associated with the cellulose synthase catalytic subunit.</text>
</comment>
<keyword evidence="7 15" id="KW-1003">Cell membrane</keyword>
<reference evidence="17" key="1">
    <citation type="journal article" date="2021" name="Front. Microbiol.">
        <title>Genomic Analysis of the 1-Aminocyclopropane-1-Carboxylate Deaminase-Producing Pseudomonas thivervalensis SC5 Reveals Its Multifaceted Roles in Soil and in Beneficial Interactions With Plants.</title>
        <authorList>
            <person name="Nascimento F.X."/>
            <person name="Uron P."/>
            <person name="Glick B.R."/>
            <person name="Giachini A."/>
            <person name="Rossi M.J."/>
        </authorList>
    </citation>
    <scope>NUCLEOTIDE SEQUENCE [LARGE SCALE GENOMIC DNA]</scope>
    <source>
        <strain evidence="17">PLM3</strain>
    </source>
</reference>
<dbReference type="Gene3D" id="2.60.120.260">
    <property type="entry name" value="Galactose-binding domain-like"/>
    <property type="match status" value="2"/>
</dbReference>
<keyword evidence="10 15" id="KW-0812">Transmembrane</keyword>
<comment type="pathway">
    <text evidence="3 15">Glycan metabolism; bacterial cellulose biosynthesis.</text>
</comment>
<dbReference type="KEGG" id="pthv:CE140_08565"/>
<evidence type="ECO:0000256" key="4">
    <source>
        <dbReference type="ARBA" id="ARBA00010714"/>
    </source>
</evidence>
<dbReference type="AlphaFoldDB" id="A0A2Z4ZRX3"/>
<evidence type="ECO:0000256" key="14">
    <source>
        <dbReference type="ARBA" id="ARBA00033444"/>
    </source>
</evidence>
<comment type="function">
    <text evidence="1 15">Binds the cellulose synthase activator, bis-(3'-5') cyclic diguanylic acid (c-di-GMP).</text>
</comment>
<dbReference type="UniPathway" id="UPA00694"/>